<dbReference type="InterPro" id="IPR052419">
    <property type="entry name" value="5_3-deoxyribonucleotidase-like"/>
</dbReference>
<proteinExistence type="predicted"/>
<gene>
    <name evidence="2" type="ORF">TSPGSL018_12281</name>
</gene>
<dbReference type="AlphaFoldDB" id="A0A061R900"/>
<dbReference type="PANTHER" id="PTHR35134">
    <property type="entry name" value="NUCLEOTIDASE YQFW-RELATED"/>
    <property type="match status" value="1"/>
</dbReference>
<dbReference type="GO" id="GO:0009264">
    <property type="term" value="P:deoxyribonucleotide catabolic process"/>
    <property type="evidence" value="ECO:0007669"/>
    <property type="project" value="InterPro"/>
</dbReference>
<name>A0A061R900_9CHLO</name>
<protein>
    <submittedName>
        <fullName evidence="2">Haloacid dehalogenase-like hydrolase superfamily protein</fullName>
    </submittedName>
</protein>
<sequence>MCSHAVTGLRNPEPLVAVSADDSDHFPEVNLSINTGARQTHLGRRGLSSTRLKVAVDVDEVLAQFVDSLNRYYFNRFGTQYQVSDYFEYCYRKIWNCSQDESADIVHAFFDSQFFLEDLRPLPGAFDALSCLSDYVDLEVVTARQNVIKDHTLDWLDTHFPGVFSAVHFGNHWAKEGKSLPKSQICKNIGAACIIDDNPGYAVECAEAGIDVLLFDWNLGYPWSKTPDGPSHEKILRVGDWDDVTRAVLTLAKRT</sequence>
<dbReference type="InterPro" id="IPR010708">
    <property type="entry name" value="5'(3')-deoxyribonucleotidase"/>
</dbReference>
<dbReference type="SUPFAM" id="SSF56784">
    <property type="entry name" value="HAD-like"/>
    <property type="match status" value="1"/>
</dbReference>
<dbReference type="InterPro" id="IPR036412">
    <property type="entry name" value="HAD-like_sf"/>
</dbReference>
<keyword evidence="2" id="KW-0378">Hydrolase</keyword>
<dbReference type="Pfam" id="PF06941">
    <property type="entry name" value="NT5C"/>
    <property type="match status" value="1"/>
</dbReference>
<dbReference type="GO" id="GO:0008253">
    <property type="term" value="F:5'-nucleotidase activity"/>
    <property type="evidence" value="ECO:0007669"/>
    <property type="project" value="InterPro"/>
</dbReference>
<dbReference type="PANTHER" id="PTHR35134:SF2">
    <property type="entry name" value="NUCLEOTIDASE YQFW-RELATED"/>
    <property type="match status" value="1"/>
</dbReference>
<reference evidence="2" key="1">
    <citation type="submission" date="2014-05" db="EMBL/GenBank/DDBJ databases">
        <title>The transcriptome of the halophilic microalga Tetraselmis sp. GSL018 isolated from the Great Salt Lake, Utah.</title>
        <authorList>
            <person name="Jinkerson R.E."/>
            <person name="D'Adamo S."/>
            <person name="Posewitz M.C."/>
        </authorList>
    </citation>
    <scope>NUCLEOTIDE SEQUENCE</scope>
    <source>
        <strain evidence="2">GSL018</strain>
    </source>
</reference>
<accession>A0A061R900</accession>
<evidence type="ECO:0000313" key="2">
    <source>
        <dbReference type="EMBL" id="JAC66991.1"/>
    </source>
</evidence>
<dbReference type="InterPro" id="IPR023214">
    <property type="entry name" value="HAD_sf"/>
</dbReference>
<feature type="active site" description="Proton donor" evidence="1">
    <location>
        <position position="59"/>
    </location>
</feature>
<feature type="active site" description="Nucleophile" evidence="1">
    <location>
        <position position="57"/>
    </location>
</feature>
<organism evidence="2">
    <name type="scientific">Tetraselmis sp. GSL018</name>
    <dbReference type="NCBI Taxonomy" id="582737"/>
    <lineage>
        <taxon>Eukaryota</taxon>
        <taxon>Viridiplantae</taxon>
        <taxon>Chlorophyta</taxon>
        <taxon>core chlorophytes</taxon>
        <taxon>Chlorodendrophyceae</taxon>
        <taxon>Chlorodendrales</taxon>
        <taxon>Chlorodendraceae</taxon>
        <taxon>Tetraselmis</taxon>
    </lineage>
</organism>
<dbReference type="Gene3D" id="3.40.50.1000">
    <property type="entry name" value="HAD superfamily/HAD-like"/>
    <property type="match status" value="1"/>
</dbReference>
<dbReference type="EMBL" id="GBEZ01019587">
    <property type="protein sequence ID" value="JAC66991.1"/>
    <property type="molecule type" value="Transcribed_RNA"/>
</dbReference>
<evidence type="ECO:0000256" key="1">
    <source>
        <dbReference type="PIRSR" id="PIRSR610708-1"/>
    </source>
</evidence>